<dbReference type="Gene3D" id="3.60.15.10">
    <property type="entry name" value="Ribonuclease Z/Hydroxyacylglutathione hydrolase-like"/>
    <property type="match status" value="1"/>
</dbReference>
<dbReference type="Pfam" id="PF12706">
    <property type="entry name" value="Lactamase_B_2"/>
    <property type="match status" value="1"/>
</dbReference>
<dbReference type="AlphaFoldDB" id="A0A2T7B232"/>
<evidence type="ECO:0000313" key="2">
    <source>
        <dbReference type="EMBL" id="PUX19476.1"/>
    </source>
</evidence>
<proteinExistence type="predicted"/>
<dbReference type="InterPro" id="IPR001279">
    <property type="entry name" value="Metallo-B-lactamas"/>
</dbReference>
<evidence type="ECO:0000259" key="1">
    <source>
        <dbReference type="Pfam" id="PF12706"/>
    </source>
</evidence>
<accession>A0A2T7B232</accession>
<feature type="domain" description="Metallo-beta-lactamase" evidence="1">
    <location>
        <begin position="90"/>
        <end position="288"/>
    </location>
</feature>
<name>A0A2T7B232_9ENTR</name>
<organism evidence="2">
    <name type="scientific">Cronobacter turicensis</name>
    <dbReference type="NCBI Taxonomy" id="413502"/>
    <lineage>
        <taxon>Bacteria</taxon>
        <taxon>Pseudomonadati</taxon>
        <taxon>Pseudomonadota</taxon>
        <taxon>Gammaproteobacteria</taxon>
        <taxon>Enterobacterales</taxon>
        <taxon>Enterobacteriaceae</taxon>
        <taxon>Cronobacter</taxon>
    </lineage>
</organism>
<dbReference type="SUPFAM" id="SSF56281">
    <property type="entry name" value="Metallo-hydrolase/oxidoreductase"/>
    <property type="match status" value="1"/>
</dbReference>
<dbReference type="InterPro" id="IPR036866">
    <property type="entry name" value="RibonucZ/Hydroxyglut_hydro"/>
</dbReference>
<reference evidence="2" key="1">
    <citation type="submission" date="2016-12" db="EMBL/GenBank/DDBJ databases">
        <title>Analysis of the Molecular Diversity Among Cronobacter Species Isolated from Filth Flies Using a Pan Genomic DNA Microarray.</title>
        <authorList>
            <person name="Pava-Ripoll M."/>
            <person name="Tall B."/>
            <person name="Farber J."/>
            <person name="Fanning S."/>
            <person name="Lehner A."/>
            <person name="Stephan R."/>
            <person name="Pagotto F."/>
            <person name="Iverson C."/>
            <person name="Ziobro G."/>
            <person name="Miller A."/>
            <person name="Pearson R."/>
            <person name="Yan Q."/>
            <person name="Kim M."/>
            <person name="Jeong S."/>
            <person name="Park J."/>
            <person name="Jun S."/>
            <person name="Choi H."/>
            <person name="Chung T."/>
            <person name="Yoo Y."/>
            <person name="Park E."/>
            <person name="Hwang S."/>
            <person name="Lee B."/>
            <person name="Sathyamoorthy V."/>
            <person name="Carter L."/>
            <person name="Mammel M."/>
            <person name="Jackson S."/>
            <person name="Kothary M."/>
            <person name="Patel I."/>
            <person name="Grim C."/>
            <person name="Gopinath G."/>
            <person name="Gangiredla J."/>
            <person name="Chase H."/>
        </authorList>
    </citation>
    <scope>NUCLEOTIDE SEQUENCE [LARGE SCALE GENOMIC DNA]</scope>
    <source>
        <strain evidence="2">MOD1-Sh41s</strain>
    </source>
</reference>
<sequence length="336" mass="38638">MSMVWKNPWYDPTKAHHRPDGFCNTHEVGHQPGDLRRWQDERKAQGLPHPPGGGYDAFIRQWWQPAVIEGEEDGVWWLGHATLLIRLNGRYILTDPLFSRRASPVSFYGPVRKTPLPLELARLPRIDAVLISHNHYDHLDNNTVRRLVKRFPDAAFFVPLGLKGWFVKRGIRDVTELDWWESQSWGDLRMTAVPAQHWSMRTPWDRNRSLWCGWVIESVSQRFWFSGDSGYTSELLEIPRRLGPLTGAAIPIGAYAPRWFMAPHHMDPQQAVGLWQDVGRPLAIPIHWGVFELADESLDAPPAELISALAERGEKAETFAPRRIGQYLSLKTNKPE</sequence>
<dbReference type="OrthoDB" id="9805728at2"/>
<dbReference type="EMBL" id="MSAG01000029">
    <property type="protein sequence ID" value="PUX19476.1"/>
    <property type="molecule type" value="Genomic_DNA"/>
</dbReference>
<dbReference type="GO" id="GO:0016787">
    <property type="term" value="F:hydrolase activity"/>
    <property type="evidence" value="ECO:0007669"/>
    <property type="project" value="UniProtKB-KW"/>
</dbReference>
<protein>
    <submittedName>
        <fullName evidence="2">MBL fold metallo-hydrolase</fullName>
    </submittedName>
</protein>
<dbReference type="PANTHER" id="PTHR15032:SF4">
    <property type="entry name" value="N-ACYL-PHOSPHATIDYLETHANOLAMINE-HYDROLYZING PHOSPHOLIPASE D"/>
    <property type="match status" value="1"/>
</dbReference>
<comment type="caution">
    <text evidence="2">The sequence shown here is derived from an EMBL/GenBank/DDBJ whole genome shotgun (WGS) entry which is preliminary data.</text>
</comment>
<dbReference type="RefSeq" id="WP_075199260.1">
    <property type="nucleotide sequence ID" value="NZ_CP187984.1"/>
</dbReference>
<gene>
    <name evidence="2" type="ORF">BS411_17475</name>
</gene>
<keyword evidence="2" id="KW-0378">Hydrolase</keyword>
<dbReference type="GO" id="GO:0005737">
    <property type="term" value="C:cytoplasm"/>
    <property type="evidence" value="ECO:0007669"/>
    <property type="project" value="TreeGrafter"/>
</dbReference>
<dbReference type="PANTHER" id="PTHR15032">
    <property type="entry name" value="N-ACYL-PHOSPHATIDYLETHANOLAMINE-HYDROLYZING PHOSPHOLIPASE D"/>
    <property type="match status" value="1"/>
</dbReference>